<dbReference type="AlphaFoldDB" id="A0AAV5JS47"/>
<name>A0AAV5JS47_9ROSI</name>
<reference evidence="1 2" key="1">
    <citation type="journal article" date="2021" name="Commun. Biol.">
        <title>The genome of Shorea leprosula (Dipterocarpaceae) highlights the ecological relevance of drought in aseasonal tropical rainforests.</title>
        <authorList>
            <person name="Ng K.K.S."/>
            <person name="Kobayashi M.J."/>
            <person name="Fawcett J.A."/>
            <person name="Hatakeyama M."/>
            <person name="Paape T."/>
            <person name="Ng C.H."/>
            <person name="Ang C.C."/>
            <person name="Tnah L.H."/>
            <person name="Lee C.T."/>
            <person name="Nishiyama T."/>
            <person name="Sese J."/>
            <person name="O'Brien M.J."/>
            <person name="Copetti D."/>
            <person name="Mohd Noor M.I."/>
            <person name="Ong R.C."/>
            <person name="Putra M."/>
            <person name="Sireger I.Z."/>
            <person name="Indrioko S."/>
            <person name="Kosugi Y."/>
            <person name="Izuno A."/>
            <person name="Isagi Y."/>
            <person name="Lee S.L."/>
            <person name="Shimizu K.K."/>
        </authorList>
    </citation>
    <scope>NUCLEOTIDE SEQUENCE [LARGE SCALE GENOMIC DNA]</scope>
    <source>
        <strain evidence="1">214</strain>
    </source>
</reference>
<accession>A0AAV5JS47</accession>
<protein>
    <submittedName>
        <fullName evidence="1">Uncharacterized protein</fullName>
    </submittedName>
</protein>
<evidence type="ECO:0000313" key="2">
    <source>
        <dbReference type="Proteomes" id="UP001054252"/>
    </source>
</evidence>
<sequence>MSKTLLLSTAQPSSEELDLLDRNVKRIKEDVSLNSQSKDPLLMETMDLQQVQDQSNPQGALMDEDLPTLNFPQLSGATTRTFHRDKLLVVEDPSVISFSTIPNNMEEDSHVDDDRMMMLQLFCFLK</sequence>
<organism evidence="1 2">
    <name type="scientific">Rubroshorea leprosula</name>
    <dbReference type="NCBI Taxonomy" id="152421"/>
    <lineage>
        <taxon>Eukaryota</taxon>
        <taxon>Viridiplantae</taxon>
        <taxon>Streptophyta</taxon>
        <taxon>Embryophyta</taxon>
        <taxon>Tracheophyta</taxon>
        <taxon>Spermatophyta</taxon>
        <taxon>Magnoliopsida</taxon>
        <taxon>eudicotyledons</taxon>
        <taxon>Gunneridae</taxon>
        <taxon>Pentapetalae</taxon>
        <taxon>rosids</taxon>
        <taxon>malvids</taxon>
        <taxon>Malvales</taxon>
        <taxon>Dipterocarpaceae</taxon>
        <taxon>Rubroshorea</taxon>
    </lineage>
</organism>
<keyword evidence="2" id="KW-1185">Reference proteome</keyword>
<evidence type="ECO:0000313" key="1">
    <source>
        <dbReference type="EMBL" id="GKV15313.1"/>
    </source>
</evidence>
<dbReference type="EMBL" id="BPVZ01000043">
    <property type="protein sequence ID" value="GKV15313.1"/>
    <property type="molecule type" value="Genomic_DNA"/>
</dbReference>
<gene>
    <name evidence="1" type="ORF">SLEP1_g26110</name>
</gene>
<comment type="caution">
    <text evidence="1">The sequence shown here is derived from an EMBL/GenBank/DDBJ whole genome shotgun (WGS) entry which is preliminary data.</text>
</comment>
<dbReference type="Proteomes" id="UP001054252">
    <property type="component" value="Unassembled WGS sequence"/>
</dbReference>
<proteinExistence type="predicted"/>